<dbReference type="KEGG" id="vbo:CKY39_16270"/>
<reference evidence="1 2" key="1">
    <citation type="submission" date="2017-09" db="EMBL/GenBank/DDBJ databases">
        <title>The diverse metabolic capabilities of V. boronicumulans make it an excellent choice for continued studies on novel biodegradation.</title>
        <authorList>
            <person name="Sun S."/>
        </authorList>
    </citation>
    <scope>NUCLEOTIDE SEQUENCE [LARGE SCALE GENOMIC DNA]</scope>
    <source>
        <strain evidence="1 2">J1</strain>
    </source>
</reference>
<sequence length="256" mass="26617">MDARAALGVGPLGQCQLTKSGANILLSRFNGRYLTINNEACVIPAAGVTLAPTGLVASTRYYVYAYMVGTVMTLEAVTTAPALDATTGVRIKTGTATRTLVGMVFPGAGPAFIDAPSQRFVISWFNQRSRSMSNAVVAPTNKTNTVFAEVDATKRIEFLTWGDSVDCKAVFTLLNTGANNCAAAIGFDGVVAEDGGGFADGGSNISYTTITASAAKELTEGYHYATMLQRQLAGTTTWHGGAVVGERCAITGSVMG</sequence>
<protein>
    <submittedName>
        <fullName evidence="1">Uncharacterized protein</fullName>
    </submittedName>
</protein>
<dbReference type="Proteomes" id="UP000217154">
    <property type="component" value="Chromosome"/>
</dbReference>
<gene>
    <name evidence="1" type="ORF">CKY39_16270</name>
</gene>
<proteinExistence type="predicted"/>
<accession>A0A250DKD3</accession>
<name>A0A250DKD3_9BURK</name>
<evidence type="ECO:0000313" key="2">
    <source>
        <dbReference type="Proteomes" id="UP000217154"/>
    </source>
</evidence>
<dbReference type="AlphaFoldDB" id="A0A250DKD3"/>
<dbReference type="EMBL" id="CP023284">
    <property type="protein sequence ID" value="ATA54591.1"/>
    <property type="molecule type" value="Genomic_DNA"/>
</dbReference>
<organism evidence="1 2">
    <name type="scientific">Variovorax boronicumulans</name>
    <dbReference type="NCBI Taxonomy" id="436515"/>
    <lineage>
        <taxon>Bacteria</taxon>
        <taxon>Pseudomonadati</taxon>
        <taxon>Pseudomonadota</taxon>
        <taxon>Betaproteobacteria</taxon>
        <taxon>Burkholderiales</taxon>
        <taxon>Comamonadaceae</taxon>
        <taxon>Variovorax</taxon>
    </lineage>
</organism>
<evidence type="ECO:0000313" key="1">
    <source>
        <dbReference type="EMBL" id="ATA54591.1"/>
    </source>
</evidence>